<dbReference type="OrthoDB" id="5198189at2"/>
<evidence type="ECO:0000313" key="3">
    <source>
        <dbReference type="Proteomes" id="UP000287605"/>
    </source>
</evidence>
<feature type="transmembrane region" description="Helical" evidence="1">
    <location>
        <begin position="153"/>
        <end position="171"/>
    </location>
</feature>
<name>A0A430B5R8_9ENTE</name>
<dbReference type="PROSITE" id="PS51257">
    <property type="entry name" value="PROKAR_LIPOPROTEIN"/>
    <property type="match status" value="1"/>
</dbReference>
<reference evidence="2 3" key="1">
    <citation type="submission" date="2017-05" db="EMBL/GenBank/DDBJ databases">
        <title>Vagococcus spp. assemblies.</title>
        <authorList>
            <person name="Gulvik C.A."/>
        </authorList>
    </citation>
    <scope>NUCLEOTIDE SEQUENCE [LARGE SCALE GENOMIC DNA]</scope>
    <source>
        <strain evidence="2 3">CCUG 51432</strain>
    </source>
</reference>
<dbReference type="Proteomes" id="UP000287605">
    <property type="component" value="Unassembled WGS sequence"/>
</dbReference>
<feature type="transmembrane region" description="Helical" evidence="1">
    <location>
        <begin position="17"/>
        <end position="34"/>
    </location>
</feature>
<gene>
    <name evidence="2" type="ORF">CBF29_00820</name>
</gene>
<evidence type="ECO:0000256" key="1">
    <source>
        <dbReference type="SAM" id="Phobius"/>
    </source>
</evidence>
<protein>
    <submittedName>
        <fullName evidence="2">ECF transporter S component</fullName>
    </submittedName>
</protein>
<keyword evidence="3" id="KW-1185">Reference proteome</keyword>
<organism evidence="2 3">
    <name type="scientific">Vagococcus elongatus</name>
    <dbReference type="NCBI Taxonomy" id="180344"/>
    <lineage>
        <taxon>Bacteria</taxon>
        <taxon>Bacillati</taxon>
        <taxon>Bacillota</taxon>
        <taxon>Bacilli</taxon>
        <taxon>Lactobacillales</taxon>
        <taxon>Enterococcaceae</taxon>
        <taxon>Vagococcus</taxon>
    </lineage>
</organism>
<evidence type="ECO:0000313" key="2">
    <source>
        <dbReference type="EMBL" id="RSU15649.1"/>
    </source>
</evidence>
<feature type="transmembrane region" description="Helical" evidence="1">
    <location>
        <begin position="79"/>
        <end position="100"/>
    </location>
</feature>
<dbReference type="InterPro" id="IPR024529">
    <property type="entry name" value="ECF_trnsprt_substrate-spec"/>
</dbReference>
<feature type="transmembrane region" description="Helical" evidence="1">
    <location>
        <begin position="112"/>
        <end position="133"/>
    </location>
</feature>
<comment type="caution">
    <text evidence="2">The sequence shown here is derived from an EMBL/GenBank/DDBJ whole genome shotgun (WGS) entry which is preliminary data.</text>
</comment>
<dbReference type="Pfam" id="PF12822">
    <property type="entry name" value="ECF_trnsprt"/>
    <property type="match status" value="1"/>
</dbReference>
<accession>A0A430B5R8</accession>
<keyword evidence="1" id="KW-1133">Transmembrane helix</keyword>
<dbReference type="RefSeq" id="WP_126806267.1">
    <property type="nucleotide sequence ID" value="NZ_NGKA01000001.1"/>
</dbReference>
<keyword evidence="1" id="KW-0812">Transmembrane</keyword>
<keyword evidence="1" id="KW-0472">Membrane</keyword>
<dbReference type="AlphaFoldDB" id="A0A430B5R8"/>
<proteinExistence type="predicted"/>
<sequence length="179" mass="20031">MLNSNKPKKPIYSIKEIAYLGLLIAACVVGRTAFQAIPNVQPATAIFLIITLYLGITRGLIVCLATMTITNLYMGMGSWMIGQMISYTFIIILFGILGKISYFKKSLVLQSIVSFFSGFIYGFIFSIVDVQIYGMKSFLAYYLQGVPFDFLHAVGNIGFYIILVPILRTLLKKYQETLS</sequence>
<dbReference type="GO" id="GO:0022857">
    <property type="term" value="F:transmembrane transporter activity"/>
    <property type="evidence" value="ECO:0007669"/>
    <property type="project" value="InterPro"/>
</dbReference>
<feature type="transmembrane region" description="Helical" evidence="1">
    <location>
        <begin position="46"/>
        <end position="73"/>
    </location>
</feature>
<dbReference type="EMBL" id="NGKA01000001">
    <property type="protein sequence ID" value="RSU15649.1"/>
    <property type="molecule type" value="Genomic_DNA"/>
</dbReference>
<dbReference type="Gene3D" id="1.10.1760.20">
    <property type="match status" value="1"/>
</dbReference>